<sequence length="228" mass="25037">MASSLHSTLYCPCSSSPIFSTPKTKTLTINCPIPVRCGPRSNRGPLVKGRILSTEAILAIQSLKRVASSSSSLSSPLPNLTRLIKSDLIAAVRELLRQNHPSLALHVLSALRSDYLGQVDLNLYADVVLALSRNDMSEEIDRVVEGLEGVEWGREDRGEQRLVRAVVEAGRKESTVKICEMMRRCGCGDTWTADDYVVKILSSGLRKMGEGKLANEVEREFGKLVNVK</sequence>
<dbReference type="Gene3D" id="1.25.40.10">
    <property type="entry name" value="Tetratricopeptide repeat domain"/>
    <property type="match status" value="1"/>
</dbReference>
<dbReference type="GO" id="GO:0009658">
    <property type="term" value="P:chloroplast organization"/>
    <property type="evidence" value="ECO:0007669"/>
    <property type="project" value="InterPro"/>
</dbReference>
<keyword evidence="2" id="KW-1185">Reference proteome</keyword>
<dbReference type="GO" id="GO:0003723">
    <property type="term" value="F:RNA binding"/>
    <property type="evidence" value="ECO:0007669"/>
    <property type="project" value="InterPro"/>
</dbReference>
<dbReference type="PANTHER" id="PTHR47594:SF3">
    <property type="entry name" value="PROTEIN THYLAKOID ASSEMBLY 8, CHLOROPLASTIC"/>
    <property type="match status" value="1"/>
</dbReference>
<dbReference type="AlphaFoldDB" id="A0AAV8STX3"/>
<dbReference type="Proteomes" id="UP001159364">
    <property type="component" value="Linkage Group LG09"/>
</dbReference>
<dbReference type="EMBL" id="JAIWQS010000009">
    <property type="protein sequence ID" value="KAJ8755725.1"/>
    <property type="molecule type" value="Genomic_DNA"/>
</dbReference>
<dbReference type="PANTHER" id="PTHR47594">
    <property type="entry name" value="PPR CONTAINING PLANT-LIKE PROTEIN"/>
    <property type="match status" value="1"/>
</dbReference>
<comment type="caution">
    <text evidence="1">The sequence shown here is derived from an EMBL/GenBank/DDBJ whole genome shotgun (WGS) entry which is preliminary data.</text>
</comment>
<evidence type="ECO:0000313" key="2">
    <source>
        <dbReference type="Proteomes" id="UP001159364"/>
    </source>
</evidence>
<evidence type="ECO:0000313" key="1">
    <source>
        <dbReference type="EMBL" id="KAJ8755725.1"/>
    </source>
</evidence>
<accession>A0AAV8STX3</accession>
<protein>
    <submittedName>
        <fullName evidence="1">Uncharacterized protein</fullName>
    </submittedName>
</protein>
<dbReference type="InterPro" id="IPR011990">
    <property type="entry name" value="TPR-like_helical_dom_sf"/>
</dbReference>
<dbReference type="InterPro" id="IPR044190">
    <property type="entry name" value="THA8-like"/>
</dbReference>
<gene>
    <name evidence="1" type="ORF">K2173_024269</name>
</gene>
<dbReference type="GO" id="GO:0000373">
    <property type="term" value="P:Group II intron splicing"/>
    <property type="evidence" value="ECO:0007669"/>
    <property type="project" value="InterPro"/>
</dbReference>
<proteinExistence type="predicted"/>
<name>A0AAV8STX3_9ROSI</name>
<organism evidence="1 2">
    <name type="scientific">Erythroxylum novogranatense</name>
    <dbReference type="NCBI Taxonomy" id="1862640"/>
    <lineage>
        <taxon>Eukaryota</taxon>
        <taxon>Viridiplantae</taxon>
        <taxon>Streptophyta</taxon>
        <taxon>Embryophyta</taxon>
        <taxon>Tracheophyta</taxon>
        <taxon>Spermatophyta</taxon>
        <taxon>Magnoliopsida</taxon>
        <taxon>eudicotyledons</taxon>
        <taxon>Gunneridae</taxon>
        <taxon>Pentapetalae</taxon>
        <taxon>rosids</taxon>
        <taxon>fabids</taxon>
        <taxon>Malpighiales</taxon>
        <taxon>Erythroxylaceae</taxon>
        <taxon>Erythroxylum</taxon>
    </lineage>
</organism>
<reference evidence="1 2" key="1">
    <citation type="submission" date="2021-09" db="EMBL/GenBank/DDBJ databases">
        <title>Genomic insights and catalytic innovation underlie evolution of tropane alkaloids biosynthesis.</title>
        <authorList>
            <person name="Wang Y.-J."/>
            <person name="Tian T."/>
            <person name="Huang J.-P."/>
            <person name="Huang S.-X."/>
        </authorList>
    </citation>
    <scope>NUCLEOTIDE SEQUENCE [LARGE SCALE GENOMIC DNA]</scope>
    <source>
        <strain evidence="1">KIB-2018</strain>
        <tissue evidence="1">Leaf</tissue>
    </source>
</reference>